<reference evidence="3 4" key="1">
    <citation type="submission" date="2014-11" db="EMBL/GenBank/DDBJ databases">
        <authorList>
            <person name="Zhu J."/>
            <person name="Qi W."/>
            <person name="Song R."/>
        </authorList>
    </citation>
    <scope>NUCLEOTIDE SEQUENCE [LARGE SCALE GENOMIC DNA]</scope>
</reference>
<name>A0A0G4FP03_VITBC</name>
<sequence length="1242" mass="134748">MRPLTTCTAAIGFFLFLLTAFLPLLHTMTAAATSRHHHLSPPASDATDGRRHPSAAFHPSRRKHPRRLSADAALAAFLSSRNVPRRGHAPAMGRRKGKGVAPRATGGGAEAAARVAERETIGARDGDSGNTPTVEVVFRTPLRRRGPRTSTPFEELTASSMEQRIADIAPPTTTTTHSSGLNGTQTEAQRWANGHKDGGIKQQSAVFEARAVGSARVVVERGDVRVERERSLTTLWQSLDAVSTQGTDKQAFSLAVTFAQAFKAAQDEGILLQPPILSPTIPTSSPAPATNQSSAVPLALVSRLVWALGRLWESNQSPQLLQDLEDWLLGSEVNLLASGNLTHLGHLALGLRDLNYGGSRLWRALSKTIEGRLWQDVIRCSSRHDPNLIGAIANLLRAFSLTPSVKNNLNIKDQHAVLVLLLESCEILLSSPSLVDSLRPSQLARLLDALSLHFLDFPSNPRTSRADDAASRRAMLLEDGQVGALALGVIERVVVAYCGVEDRWCSSMSAFWMARGMARIGVHSARLQEKIARLVRKRLRGDDPLVPRIVAFAMHTAPSDRELVDADFLESLLNEGTSREVSGILYIYARRGLGREEVYLVGIQRLLQLGLHQLSTKELSLTLWSLTRSTVSPANPTIRMFLAGARHHVIGRMSMGPASDLTLSLWALCKLNSLPPDDLTLALGAVLQRPDALTLFHLTQMLTAITHLHTHTQGPDDDDTGGEIAALTAGVWAMVGEKLAKGLEEAGVASDVSTLIWVAASSDYRNETVLAMLRAAFIRQIDDTSPREMALAVWGLERLGLADLEVCSAVQQSLADEESVEMFPAGSVALLFSSLLLIRSCPSSLLSMLARQTRKHLMEFDEKDLAQLAWSMAEHAQRSGGGGSWRDPLLLTTFAEALVPSLPAASDHDHPDASAEAAKRLESFTSRGLCLLMSAFPRAGVGVPLPLMLAARRLLIQKAHTWPWRDVSLMVWSVAKMGRANREVCEAVGQAAMQHGLGTLHDVQLGHLALALGVAARKDKSPPNGDQWQHGASLLTAIADEMLLRLDRADAPASIALRIPSSPNTSTLAHYYISNGTHDEGRSDTIRLENVAVLLWAMAQQGVRHERFLRVAADATKALLKEGLDAARAADGEGQRGEGEEDNAVRDEGRGGGPTLLLPPRDVNRLIQGFDALDYRDEDLYRVLGDSLVCLFHMFPMKLLRSSIATLKRRVGDQPDSDHQPGADTEVLGRAQRAGEEGLADR</sequence>
<feature type="region of interest" description="Disordered" evidence="1">
    <location>
        <begin position="1129"/>
        <end position="1157"/>
    </location>
</feature>
<feature type="region of interest" description="Disordered" evidence="1">
    <location>
        <begin position="36"/>
        <end position="67"/>
    </location>
</feature>
<feature type="region of interest" description="Disordered" evidence="1">
    <location>
        <begin position="1211"/>
        <end position="1242"/>
    </location>
</feature>
<evidence type="ECO:0000313" key="3">
    <source>
        <dbReference type="EMBL" id="CEM15961.1"/>
    </source>
</evidence>
<gene>
    <name evidence="3" type="ORF">Vbra_9364</name>
</gene>
<dbReference type="VEuPathDB" id="CryptoDB:Vbra_9364"/>
<dbReference type="AlphaFoldDB" id="A0A0G4FP03"/>
<feature type="compositionally biased region" description="Basic and acidic residues" evidence="1">
    <location>
        <begin position="1211"/>
        <end position="1221"/>
    </location>
</feature>
<evidence type="ECO:0000256" key="1">
    <source>
        <dbReference type="SAM" id="MobiDB-lite"/>
    </source>
</evidence>
<accession>A0A0G4FP03</accession>
<evidence type="ECO:0000256" key="2">
    <source>
        <dbReference type="SAM" id="SignalP"/>
    </source>
</evidence>
<evidence type="ECO:0000313" key="4">
    <source>
        <dbReference type="Proteomes" id="UP000041254"/>
    </source>
</evidence>
<feature type="chain" id="PRO_5005189354" evidence="2">
    <location>
        <begin position="33"/>
        <end position="1242"/>
    </location>
</feature>
<feature type="signal peptide" evidence="2">
    <location>
        <begin position="1"/>
        <end position="32"/>
    </location>
</feature>
<feature type="region of interest" description="Disordered" evidence="1">
    <location>
        <begin position="84"/>
        <end position="133"/>
    </location>
</feature>
<dbReference type="EMBL" id="CDMY01000475">
    <property type="protein sequence ID" value="CEM15961.1"/>
    <property type="molecule type" value="Genomic_DNA"/>
</dbReference>
<dbReference type="Proteomes" id="UP000041254">
    <property type="component" value="Unassembled WGS sequence"/>
</dbReference>
<organism evidence="3 4">
    <name type="scientific">Vitrella brassicaformis (strain CCMP3155)</name>
    <dbReference type="NCBI Taxonomy" id="1169540"/>
    <lineage>
        <taxon>Eukaryota</taxon>
        <taxon>Sar</taxon>
        <taxon>Alveolata</taxon>
        <taxon>Colpodellida</taxon>
        <taxon>Vitrellaceae</taxon>
        <taxon>Vitrella</taxon>
    </lineage>
</organism>
<dbReference type="InParanoid" id="A0A0G4FP03"/>
<feature type="compositionally biased region" description="Basic and acidic residues" evidence="1">
    <location>
        <begin position="115"/>
        <end position="127"/>
    </location>
</feature>
<protein>
    <submittedName>
        <fullName evidence="3">Uncharacterized protein</fullName>
    </submittedName>
</protein>
<keyword evidence="4" id="KW-1185">Reference proteome</keyword>
<feature type="compositionally biased region" description="Basic and acidic residues" evidence="1">
    <location>
        <begin position="1233"/>
        <end position="1242"/>
    </location>
</feature>
<feature type="compositionally biased region" description="Basic residues" evidence="1">
    <location>
        <begin position="84"/>
        <end position="98"/>
    </location>
</feature>
<keyword evidence="2" id="KW-0732">Signal</keyword>
<proteinExistence type="predicted"/>
<feature type="compositionally biased region" description="Basic and acidic residues" evidence="1">
    <location>
        <begin position="1129"/>
        <end position="1150"/>
    </location>
</feature>